<dbReference type="AlphaFoldDB" id="A0A655ERJ2"/>
<accession>A0A655ERJ2</accession>
<organism evidence="1 2">
    <name type="scientific">Salmonella enterica subsp. enterica serovar Bovismorbificans</name>
    <dbReference type="NCBI Taxonomy" id="58097"/>
    <lineage>
        <taxon>Bacteria</taxon>
        <taxon>Pseudomonadati</taxon>
        <taxon>Pseudomonadota</taxon>
        <taxon>Gammaproteobacteria</taxon>
        <taxon>Enterobacterales</taxon>
        <taxon>Enterobacteriaceae</taxon>
        <taxon>Salmonella</taxon>
    </lineage>
</organism>
<dbReference type="Proteomes" id="UP000041314">
    <property type="component" value="Unassembled WGS sequence"/>
</dbReference>
<evidence type="ECO:0000313" key="1">
    <source>
        <dbReference type="EMBL" id="CNV30987.1"/>
    </source>
</evidence>
<reference evidence="1 2" key="1">
    <citation type="submission" date="2015-03" db="EMBL/GenBank/DDBJ databases">
        <authorList>
            <consortium name="Pathogen Informatics"/>
        </authorList>
    </citation>
    <scope>NUCLEOTIDE SEQUENCE [LARGE SCALE GENOMIC DNA]</scope>
    <source>
        <strain evidence="1 2">A1104</strain>
    </source>
</reference>
<evidence type="ECO:0000313" key="2">
    <source>
        <dbReference type="Proteomes" id="UP000041314"/>
    </source>
</evidence>
<sequence length="38" mass="4341">MVVIHKTAMEKGDLIFVFSLLRRHATIPAAEGAERVFW</sequence>
<name>A0A655ERJ2_SALET</name>
<gene>
    <name evidence="1" type="ORF">ERS008198_04994</name>
</gene>
<dbReference type="EMBL" id="CQPA01000092">
    <property type="protein sequence ID" value="CNV30987.1"/>
    <property type="molecule type" value="Genomic_DNA"/>
</dbReference>
<protein>
    <submittedName>
        <fullName evidence="1">Uncharacterized protein</fullName>
    </submittedName>
</protein>
<proteinExistence type="predicted"/>